<dbReference type="GeneID" id="100214288"/>
<reference evidence="3" key="1">
    <citation type="submission" date="2025-08" db="UniProtKB">
        <authorList>
            <consortium name="RefSeq"/>
        </authorList>
    </citation>
    <scope>IDENTIFICATION</scope>
</reference>
<organism evidence="2 3">
    <name type="scientific">Hydra vulgaris</name>
    <name type="common">Hydra</name>
    <name type="synonym">Hydra attenuata</name>
    <dbReference type="NCBI Taxonomy" id="6087"/>
    <lineage>
        <taxon>Eukaryota</taxon>
        <taxon>Metazoa</taxon>
        <taxon>Cnidaria</taxon>
        <taxon>Hydrozoa</taxon>
        <taxon>Hydroidolina</taxon>
        <taxon>Anthoathecata</taxon>
        <taxon>Aplanulata</taxon>
        <taxon>Hydridae</taxon>
        <taxon>Hydra</taxon>
    </lineage>
</organism>
<sequence>MSNSKKESQAFEIESLSCKVERIDQSSPELWPEQMPGVTSFSALLKASQTKSTILDIDGKQDELTEADLEKIDELSSLSVPQIMERFLELKNQAYQLGIEEAKEMTRGKYLNILGK</sequence>
<accession>A0ABM4C5R3</accession>
<protein>
    <submittedName>
        <fullName evidence="3">Protein lin-52 homolog</fullName>
    </submittedName>
</protein>
<dbReference type="Proteomes" id="UP001652625">
    <property type="component" value="Chromosome 07"/>
</dbReference>
<dbReference type="Pfam" id="PF10044">
    <property type="entry name" value="LIN52"/>
    <property type="match status" value="1"/>
</dbReference>
<dbReference type="RefSeq" id="XP_065656924.1">
    <property type="nucleotide sequence ID" value="XM_065800852.1"/>
</dbReference>
<evidence type="ECO:0000313" key="3">
    <source>
        <dbReference type="RefSeq" id="XP_065656924.1"/>
    </source>
</evidence>
<keyword evidence="2" id="KW-1185">Reference proteome</keyword>
<dbReference type="PANTHER" id="PTHR31489">
    <property type="entry name" value="LIN52 FAMILY MEMBER"/>
    <property type="match status" value="1"/>
</dbReference>
<proteinExistence type="inferred from homology"/>
<evidence type="ECO:0000256" key="1">
    <source>
        <dbReference type="ARBA" id="ARBA00005456"/>
    </source>
</evidence>
<evidence type="ECO:0000313" key="2">
    <source>
        <dbReference type="Proteomes" id="UP001652625"/>
    </source>
</evidence>
<dbReference type="InterPro" id="IPR018737">
    <property type="entry name" value="DREAM_LIN52"/>
</dbReference>
<comment type="similarity">
    <text evidence="1">Belongs to the lin-52 family.</text>
</comment>
<gene>
    <name evidence="3" type="primary">LOC100214288</name>
</gene>
<name>A0ABM4C5R3_HYDVU</name>
<dbReference type="PANTHER" id="PTHR31489:SF2">
    <property type="entry name" value="PROTEIN LIN-52 HOMOLOG"/>
    <property type="match status" value="1"/>
</dbReference>